<evidence type="ECO:0000313" key="2">
    <source>
        <dbReference type="Proteomes" id="UP001216592"/>
    </source>
</evidence>
<proteinExistence type="predicted"/>
<keyword evidence="2" id="KW-1185">Reference proteome</keyword>
<sequence>MRGYNYIAGDWVYRTVPNGSFVPKGTKGTVGHCRRGAMMQVHFDNGHIWYCSVKFIKPLVRVVG</sequence>
<organism evidence="1 2">
    <name type="scientific">Acinetobacter phage Acba_6</name>
    <dbReference type="NCBI Taxonomy" id="3024175"/>
    <lineage>
        <taxon>Viruses</taxon>
        <taxon>Duplodnaviria</taxon>
        <taxon>Heunggongvirae</taxon>
        <taxon>Uroviricota</taxon>
        <taxon>Caudoviricetes</taxon>
        <taxon>Autographivirales</taxon>
        <taxon>Autoscriptoviridae</taxon>
        <taxon>Beijerinckvirinae</taxon>
        <taxon>Friunavirus</taxon>
        <taxon>Friunavirus Acba6</taxon>
    </lineage>
</organism>
<dbReference type="Proteomes" id="UP001216592">
    <property type="component" value="Segment"/>
</dbReference>
<reference evidence="1 2" key="1">
    <citation type="submission" date="2022-12" db="EMBL/GenBank/DDBJ databases">
        <title>Biological properties of newly isolated 12 Acinetobacter baumannii-specific bacteriophages.</title>
        <authorList>
            <person name="Natalia B."/>
            <person name="Marek H.A."/>
            <person name="Martyna C."/>
            <person name="Filip O."/>
            <person name="Beata W.-D."/>
            <person name="Krystyna D."/>
            <person name="Andrzej G."/>
            <person name="Ewa J.-M."/>
        </authorList>
    </citation>
    <scope>NUCLEOTIDE SEQUENCE [LARGE SCALE GENOMIC DNA]</scope>
</reference>
<accession>A0AAF0BBS6</accession>
<gene>
    <name evidence="1" type="ORF">ACBA6_012</name>
</gene>
<protein>
    <submittedName>
        <fullName evidence="1">Uncharacterized protein</fullName>
    </submittedName>
</protein>
<name>A0AAF0BBS6_9CAUD</name>
<dbReference type="EMBL" id="OQ101251">
    <property type="protein sequence ID" value="WCF71601.1"/>
    <property type="molecule type" value="Genomic_DNA"/>
</dbReference>
<evidence type="ECO:0000313" key="1">
    <source>
        <dbReference type="EMBL" id="WCF71601.1"/>
    </source>
</evidence>